<evidence type="ECO:0000313" key="7">
    <source>
        <dbReference type="EMBL" id="MCC2148845.1"/>
    </source>
</evidence>
<keyword evidence="3 6" id="KW-0812">Transmembrane</keyword>
<comment type="caution">
    <text evidence="7">The sequence shown here is derived from an EMBL/GenBank/DDBJ whole genome shotgun (WGS) entry which is preliminary data.</text>
</comment>
<evidence type="ECO:0000256" key="2">
    <source>
        <dbReference type="ARBA" id="ARBA00022475"/>
    </source>
</evidence>
<proteinExistence type="predicted"/>
<evidence type="ECO:0000256" key="3">
    <source>
        <dbReference type="ARBA" id="ARBA00022692"/>
    </source>
</evidence>
<protein>
    <submittedName>
        <fullName evidence="7">CidA/LrgA family protein</fullName>
    </submittedName>
</protein>
<keyword evidence="8" id="KW-1185">Reference proteome</keyword>
<gene>
    <name evidence="7" type="ORF">LKD42_06205</name>
</gene>
<reference evidence="7 8" key="1">
    <citation type="submission" date="2021-10" db="EMBL/GenBank/DDBJ databases">
        <title>Anaerobic single-cell dispensing facilitates the cultivation of human gut bacteria.</title>
        <authorList>
            <person name="Afrizal A."/>
        </authorList>
    </citation>
    <scope>NUCLEOTIDE SEQUENCE [LARGE SCALE GENOMIC DNA]</scope>
    <source>
        <strain evidence="7 8">CLA-AA-H246</strain>
    </source>
</reference>
<keyword evidence="5 6" id="KW-0472">Membrane</keyword>
<organism evidence="7 8">
    <name type="scientific">Hominisplanchenecus faecis</name>
    <dbReference type="NCBI Taxonomy" id="2885351"/>
    <lineage>
        <taxon>Bacteria</taxon>
        <taxon>Bacillati</taxon>
        <taxon>Bacillota</taxon>
        <taxon>Clostridia</taxon>
        <taxon>Lachnospirales</taxon>
        <taxon>Lachnospiraceae</taxon>
        <taxon>Hominisplanchenecus</taxon>
    </lineage>
</organism>
<dbReference type="Pfam" id="PF03788">
    <property type="entry name" value="LrgA"/>
    <property type="match status" value="1"/>
</dbReference>
<dbReference type="InterPro" id="IPR005538">
    <property type="entry name" value="LrgA/CidA"/>
</dbReference>
<evidence type="ECO:0000256" key="1">
    <source>
        <dbReference type="ARBA" id="ARBA00004651"/>
    </source>
</evidence>
<dbReference type="PANTHER" id="PTHR33931:SF2">
    <property type="entry name" value="HOLIN-LIKE PROTEIN CIDA"/>
    <property type="match status" value="1"/>
</dbReference>
<evidence type="ECO:0000256" key="5">
    <source>
        <dbReference type="ARBA" id="ARBA00023136"/>
    </source>
</evidence>
<feature type="transmembrane region" description="Helical" evidence="6">
    <location>
        <begin position="84"/>
        <end position="104"/>
    </location>
</feature>
<evidence type="ECO:0000313" key="8">
    <source>
        <dbReference type="Proteomes" id="UP001299235"/>
    </source>
</evidence>
<evidence type="ECO:0000256" key="6">
    <source>
        <dbReference type="SAM" id="Phobius"/>
    </source>
</evidence>
<dbReference type="EMBL" id="JAJEQE010000015">
    <property type="protein sequence ID" value="MCC2148845.1"/>
    <property type="molecule type" value="Genomic_DNA"/>
</dbReference>
<name>A0ABS8EUL3_9FIRM</name>
<comment type="subcellular location">
    <subcellularLocation>
        <location evidence="1">Cell membrane</location>
        <topology evidence="1">Multi-pass membrane protein</topology>
    </subcellularLocation>
</comment>
<feature type="transmembrane region" description="Helical" evidence="6">
    <location>
        <begin position="59"/>
        <end position="78"/>
    </location>
</feature>
<dbReference type="RefSeq" id="WP_022118709.1">
    <property type="nucleotide sequence ID" value="NZ_JAJEQE010000015.1"/>
</dbReference>
<dbReference type="PANTHER" id="PTHR33931">
    <property type="entry name" value="HOLIN-LIKE PROTEIN CIDA-RELATED"/>
    <property type="match status" value="1"/>
</dbReference>
<accession>A0ABS8EUL3</accession>
<dbReference type="Proteomes" id="UP001299235">
    <property type="component" value="Unassembled WGS sequence"/>
</dbReference>
<evidence type="ECO:0000256" key="4">
    <source>
        <dbReference type="ARBA" id="ARBA00022989"/>
    </source>
</evidence>
<keyword evidence="2" id="KW-1003">Cell membrane</keyword>
<keyword evidence="4 6" id="KW-1133">Transmembrane helix</keyword>
<sequence>MKLLYQFGIIMFVTFLGEFLHCLIPLPIPASIYGLLLMLAGLMTKVIKLEQVKIAADFLIEIMPPMFIPAAVGLIVTWSDLKAILVPVLVITCITTVFVMVVTGRTAQAVMHLKENMAAQKMEKQD</sequence>